<feature type="compositionally biased region" description="Basic and acidic residues" evidence="1">
    <location>
        <begin position="158"/>
        <end position="168"/>
    </location>
</feature>
<dbReference type="AlphaFoldDB" id="A0A1D7UTM5"/>
<dbReference type="OrthoDB" id="341560at2"/>
<protein>
    <submittedName>
        <fullName evidence="2">Uncharacterized protein</fullName>
    </submittedName>
</protein>
<reference evidence="2 3" key="1">
    <citation type="submission" date="2016-04" db="EMBL/GenBank/DDBJ databases">
        <title>Complete genome seqeunce of Leptospira alstonii serovar Room22.</title>
        <authorList>
            <person name="Nally J.E."/>
            <person name="Bayles D.O."/>
            <person name="Hurley D."/>
            <person name="Fanning S."/>
            <person name="McMahon B.J."/>
            <person name="Arent Z."/>
        </authorList>
    </citation>
    <scope>NUCLEOTIDE SEQUENCE [LARGE SCALE GENOMIC DNA]</scope>
    <source>
        <strain evidence="2 3">GWTS #1</strain>
    </source>
</reference>
<dbReference type="Gene3D" id="1.10.3060.10">
    <property type="entry name" value="Helical scaffold and wing domains of SecA"/>
    <property type="match status" value="1"/>
</dbReference>
<feature type="region of interest" description="Disordered" evidence="1">
    <location>
        <begin position="158"/>
        <end position="178"/>
    </location>
</feature>
<evidence type="ECO:0000256" key="1">
    <source>
        <dbReference type="SAM" id="MobiDB-lite"/>
    </source>
</evidence>
<dbReference type="Proteomes" id="UP000094197">
    <property type="component" value="Chromosome 1"/>
</dbReference>
<accession>A0A1D7UTM5</accession>
<gene>
    <name evidence="2" type="ORF">A0128_03245</name>
</gene>
<evidence type="ECO:0000313" key="2">
    <source>
        <dbReference type="EMBL" id="AOP32967.1"/>
    </source>
</evidence>
<dbReference type="KEGG" id="laj:A0128_03245"/>
<dbReference type="RefSeq" id="WP_069606211.1">
    <property type="nucleotide sequence ID" value="NZ_CP015217.1"/>
</dbReference>
<sequence length="178" mass="21071">MFDFFKSKEPSVPVNDQVWISREAKFERCRRLLRKNTSYLFLFWFEESFQEFQSALDQHERPPNIAYANEISFADIQDRFLIFGEHYPLRKKEQDVFLKLQLKEVTVFSSLDEPLFKIFGGENIVDVMKKLRINNEAISHPMINASIHRAQEKIAKKVTQEQKVDSSQKDWFSANLSS</sequence>
<dbReference type="EMBL" id="CP015217">
    <property type="protein sequence ID" value="AOP32967.1"/>
    <property type="molecule type" value="Genomic_DNA"/>
</dbReference>
<organism evidence="2 3">
    <name type="scientific">Leptospira tipperaryensis</name>
    <dbReference type="NCBI Taxonomy" id="2564040"/>
    <lineage>
        <taxon>Bacteria</taxon>
        <taxon>Pseudomonadati</taxon>
        <taxon>Spirochaetota</taxon>
        <taxon>Spirochaetia</taxon>
        <taxon>Leptospirales</taxon>
        <taxon>Leptospiraceae</taxon>
        <taxon>Leptospira</taxon>
    </lineage>
</organism>
<keyword evidence="3" id="KW-1185">Reference proteome</keyword>
<proteinExistence type="predicted"/>
<name>A0A1D7UTM5_9LEPT</name>
<evidence type="ECO:0000313" key="3">
    <source>
        <dbReference type="Proteomes" id="UP000094197"/>
    </source>
</evidence>